<proteinExistence type="predicted"/>
<name>A0A0E9S6Z0_ANGAN</name>
<evidence type="ECO:0000256" key="1">
    <source>
        <dbReference type="SAM" id="MobiDB-lite"/>
    </source>
</evidence>
<feature type="region of interest" description="Disordered" evidence="1">
    <location>
        <begin position="1"/>
        <end position="21"/>
    </location>
</feature>
<reference evidence="2" key="1">
    <citation type="submission" date="2014-11" db="EMBL/GenBank/DDBJ databases">
        <authorList>
            <person name="Amaro Gonzalez C."/>
        </authorList>
    </citation>
    <scope>NUCLEOTIDE SEQUENCE</scope>
</reference>
<evidence type="ECO:0000313" key="2">
    <source>
        <dbReference type="EMBL" id="JAH37041.1"/>
    </source>
</evidence>
<dbReference type="EMBL" id="GBXM01071536">
    <property type="protein sequence ID" value="JAH37041.1"/>
    <property type="molecule type" value="Transcribed_RNA"/>
</dbReference>
<protein>
    <submittedName>
        <fullName evidence="2">Uncharacterized protein</fullName>
    </submittedName>
</protein>
<sequence length="47" mass="5321">MNTHGAVHRIQTHRKQAPASASLTLRSISKATLCFDLHQQPQQRGWL</sequence>
<dbReference type="AlphaFoldDB" id="A0A0E9S6Z0"/>
<accession>A0A0E9S6Z0</accession>
<organism evidence="2">
    <name type="scientific">Anguilla anguilla</name>
    <name type="common">European freshwater eel</name>
    <name type="synonym">Muraena anguilla</name>
    <dbReference type="NCBI Taxonomy" id="7936"/>
    <lineage>
        <taxon>Eukaryota</taxon>
        <taxon>Metazoa</taxon>
        <taxon>Chordata</taxon>
        <taxon>Craniata</taxon>
        <taxon>Vertebrata</taxon>
        <taxon>Euteleostomi</taxon>
        <taxon>Actinopterygii</taxon>
        <taxon>Neopterygii</taxon>
        <taxon>Teleostei</taxon>
        <taxon>Anguilliformes</taxon>
        <taxon>Anguillidae</taxon>
        <taxon>Anguilla</taxon>
    </lineage>
</organism>
<feature type="compositionally biased region" description="Basic residues" evidence="1">
    <location>
        <begin position="1"/>
        <end position="16"/>
    </location>
</feature>
<reference evidence="2" key="2">
    <citation type="journal article" date="2015" name="Fish Shellfish Immunol.">
        <title>Early steps in the European eel (Anguilla anguilla)-Vibrio vulnificus interaction in the gills: Role of the RtxA13 toxin.</title>
        <authorList>
            <person name="Callol A."/>
            <person name="Pajuelo D."/>
            <person name="Ebbesson L."/>
            <person name="Teles M."/>
            <person name="MacKenzie S."/>
            <person name="Amaro C."/>
        </authorList>
    </citation>
    <scope>NUCLEOTIDE SEQUENCE</scope>
</reference>